<keyword evidence="1" id="KW-1133">Transmembrane helix</keyword>
<dbReference type="EMBL" id="NEVP01000005">
    <property type="protein sequence ID" value="OZI52795.1"/>
    <property type="molecule type" value="Genomic_DNA"/>
</dbReference>
<protein>
    <submittedName>
        <fullName evidence="2">NfeD-like family protein 1</fullName>
    </submittedName>
</protein>
<name>A0A261TTN2_9BORD</name>
<evidence type="ECO:0000313" key="3">
    <source>
        <dbReference type="Proteomes" id="UP000216913"/>
    </source>
</evidence>
<evidence type="ECO:0000313" key="2">
    <source>
        <dbReference type="EMBL" id="OZI52795.1"/>
    </source>
</evidence>
<dbReference type="AlphaFoldDB" id="A0A261TTN2"/>
<gene>
    <name evidence="2" type="ORF">CAL25_08600</name>
</gene>
<feature type="transmembrane region" description="Helical" evidence="1">
    <location>
        <begin position="45"/>
        <end position="61"/>
    </location>
</feature>
<comment type="caution">
    <text evidence="2">The sequence shown here is derived from an EMBL/GenBank/DDBJ whole genome shotgun (WGS) entry which is preliminary data.</text>
</comment>
<organism evidence="2 3">
    <name type="scientific">Bordetella genomosp. 5</name>
    <dbReference type="NCBI Taxonomy" id="1395608"/>
    <lineage>
        <taxon>Bacteria</taxon>
        <taxon>Pseudomonadati</taxon>
        <taxon>Pseudomonadota</taxon>
        <taxon>Betaproteobacteria</taxon>
        <taxon>Burkholderiales</taxon>
        <taxon>Alcaligenaceae</taxon>
        <taxon>Bordetella</taxon>
    </lineage>
</organism>
<dbReference type="RefSeq" id="WP_094799549.1">
    <property type="nucleotide sequence ID" value="NZ_NEVN01000005.1"/>
</dbReference>
<reference evidence="2 3" key="1">
    <citation type="submission" date="2017-05" db="EMBL/GenBank/DDBJ databases">
        <title>Complete and WGS of Bordetella genogroups.</title>
        <authorList>
            <person name="Spilker T."/>
            <person name="LiPuma J."/>
        </authorList>
    </citation>
    <scope>NUCLEOTIDE SEQUENCE [LARGE SCALE GENOMIC DNA]</scope>
    <source>
        <strain evidence="2 3">AU10456</strain>
    </source>
</reference>
<dbReference type="Proteomes" id="UP000216913">
    <property type="component" value="Unassembled WGS sequence"/>
</dbReference>
<proteinExistence type="predicted"/>
<keyword evidence="1" id="KW-0812">Transmembrane</keyword>
<keyword evidence="1" id="KW-0472">Membrane</keyword>
<accession>A0A261TTN2</accession>
<keyword evidence="3" id="KW-1185">Reference proteome</keyword>
<dbReference type="OrthoDB" id="5654021at2"/>
<sequence length="149" mass="15816">MWFWFGMAALALIGELSSGTFYLLLVALGMLAGGLAAWGGLDLQWQILICAGVSLVGLLVLRRSGVLKKREVDAEGNADVNLDIGQPVDVQNWSADGDARVWYRGAHWQARLAEGAPRVSGAHRITAVRGSVLVLTPRNDAPAGAPAAR</sequence>
<evidence type="ECO:0000256" key="1">
    <source>
        <dbReference type="SAM" id="Phobius"/>
    </source>
</evidence>